<organism evidence="7 8">
    <name type="scientific">Salicibibacter halophilus</name>
    <dbReference type="NCBI Taxonomy" id="2502791"/>
    <lineage>
        <taxon>Bacteria</taxon>
        <taxon>Bacillati</taxon>
        <taxon>Bacillota</taxon>
        <taxon>Bacilli</taxon>
        <taxon>Bacillales</taxon>
        <taxon>Bacillaceae</taxon>
        <taxon>Salicibibacter</taxon>
    </lineage>
</organism>
<comment type="similarity">
    <text evidence="5">Belongs to the class-II pyridoxal-phosphate-dependent aminotransferase family. MalY/PatB cystathionine beta-lyase subfamily.</text>
</comment>
<dbReference type="GO" id="GO:0030170">
    <property type="term" value="F:pyridoxal phosphate binding"/>
    <property type="evidence" value="ECO:0007669"/>
    <property type="project" value="InterPro"/>
</dbReference>
<dbReference type="OrthoDB" id="9802872at2"/>
<dbReference type="GO" id="GO:0008483">
    <property type="term" value="F:transaminase activity"/>
    <property type="evidence" value="ECO:0007669"/>
    <property type="project" value="UniProtKB-KW"/>
</dbReference>
<dbReference type="Gene3D" id="3.40.640.10">
    <property type="entry name" value="Type I PLP-dependent aspartate aminotransferase-like (Major domain)"/>
    <property type="match status" value="1"/>
</dbReference>
<dbReference type="EC" id="4.4.1.13" evidence="2"/>
<dbReference type="InterPro" id="IPR015421">
    <property type="entry name" value="PyrdxlP-dep_Trfase_major"/>
</dbReference>
<keyword evidence="7" id="KW-0032">Aminotransferase</keyword>
<accession>A0A514LHE7</accession>
<proteinExistence type="inferred from homology"/>
<dbReference type="Gene3D" id="3.90.1150.10">
    <property type="entry name" value="Aspartate Aminotransferase, domain 1"/>
    <property type="match status" value="1"/>
</dbReference>
<feature type="domain" description="Aminotransferase class I/classII large" evidence="6">
    <location>
        <begin position="41"/>
        <end position="372"/>
    </location>
</feature>
<dbReference type="InterPro" id="IPR015422">
    <property type="entry name" value="PyrdxlP-dep_Trfase_small"/>
</dbReference>
<dbReference type="InterPro" id="IPR004839">
    <property type="entry name" value="Aminotransferase_I/II_large"/>
</dbReference>
<dbReference type="Proteomes" id="UP000319756">
    <property type="component" value="Chromosome"/>
</dbReference>
<dbReference type="SUPFAM" id="SSF53383">
    <property type="entry name" value="PLP-dependent transferases"/>
    <property type="match status" value="1"/>
</dbReference>
<evidence type="ECO:0000259" key="6">
    <source>
        <dbReference type="Pfam" id="PF00155"/>
    </source>
</evidence>
<comment type="cofactor">
    <cofactor evidence="1">
        <name>pyridoxal 5'-phosphate</name>
        <dbReference type="ChEBI" id="CHEBI:597326"/>
    </cofactor>
</comment>
<reference evidence="8" key="1">
    <citation type="submission" date="2019-01" db="EMBL/GenBank/DDBJ databases">
        <title>Genomic analysis of Salicibibacter sp. NKC3-5.</title>
        <authorList>
            <person name="Oh Y.J."/>
        </authorList>
    </citation>
    <scope>NUCLEOTIDE SEQUENCE [LARGE SCALE GENOMIC DNA]</scope>
    <source>
        <strain evidence="8">NKC3-5</strain>
    </source>
</reference>
<evidence type="ECO:0000313" key="8">
    <source>
        <dbReference type="Proteomes" id="UP000319756"/>
    </source>
</evidence>
<dbReference type="PANTHER" id="PTHR43525:SF1">
    <property type="entry name" value="PROTEIN MALY"/>
    <property type="match status" value="1"/>
</dbReference>
<keyword evidence="7" id="KW-0808">Transferase</keyword>
<dbReference type="Pfam" id="PF00155">
    <property type="entry name" value="Aminotran_1_2"/>
    <property type="match status" value="1"/>
</dbReference>
<dbReference type="CDD" id="cd00609">
    <property type="entry name" value="AAT_like"/>
    <property type="match status" value="1"/>
</dbReference>
<evidence type="ECO:0000313" key="7">
    <source>
        <dbReference type="EMBL" id="QDI91259.1"/>
    </source>
</evidence>
<keyword evidence="8" id="KW-1185">Reference proteome</keyword>
<dbReference type="InterPro" id="IPR051798">
    <property type="entry name" value="Class-II_PLP-Dep_Aminotrans"/>
</dbReference>
<name>A0A514LHE7_9BACI</name>
<dbReference type="AlphaFoldDB" id="A0A514LHE7"/>
<sequence length="391" mass="44837">MNFDEIIERRNTNSMKWDHLKAVYQDADLWPMWVADMDFRAPESVLNALDDVTRHGIFGYHHPPHSLRIAIQDWTSRRFGWDVQPENMTFTPGVVPAIHHLINVYSNEGDGIIIQTPVYHPFFALLRSNQRALLENRLLQREDGKYDIDFDDLESQMKKGAKILILCSPHNPVGRVWSESELSKIAELCARYEVTVISDEIHADLVLQGNHTPFAKLEAAKDLQVATCMAPSKTFNLAALQLSYVIFNDKDMQKKFEQQMKQNFMGIGNPYSSAAAEAAYRHGEAWLEALLTYIQGNVDYVQERLQQEMPSIHAAKPEATYLMWLDFRELELTQDDLQNWLRNEGRIALNDGHTFGKAGSGFARMNVAAPREHVVEGMNRLKTAYDKMKNI</sequence>
<evidence type="ECO:0000256" key="5">
    <source>
        <dbReference type="ARBA" id="ARBA00037974"/>
    </source>
</evidence>
<dbReference type="PANTHER" id="PTHR43525">
    <property type="entry name" value="PROTEIN MALY"/>
    <property type="match status" value="1"/>
</dbReference>
<dbReference type="GO" id="GO:0047804">
    <property type="term" value="F:cysteine-S-conjugate beta-lyase activity"/>
    <property type="evidence" value="ECO:0007669"/>
    <property type="project" value="UniProtKB-EC"/>
</dbReference>
<gene>
    <name evidence="7" type="ORF">EPH95_08740</name>
</gene>
<dbReference type="EMBL" id="CP035485">
    <property type="protein sequence ID" value="QDI91259.1"/>
    <property type="molecule type" value="Genomic_DNA"/>
</dbReference>
<dbReference type="RefSeq" id="WP_142089173.1">
    <property type="nucleotide sequence ID" value="NZ_CP035485.1"/>
</dbReference>
<dbReference type="NCBIfam" id="TIGR04350">
    <property type="entry name" value="C_S_lyase_PatB"/>
    <property type="match status" value="1"/>
</dbReference>
<evidence type="ECO:0000256" key="1">
    <source>
        <dbReference type="ARBA" id="ARBA00001933"/>
    </source>
</evidence>
<dbReference type="InterPro" id="IPR015424">
    <property type="entry name" value="PyrdxlP-dep_Trfase"/>
</dbReference>
<evidence type="ECO:0000256" key="3">
    <source>
        <dbReference type="ARBA" id="ARBA00022898"/>
    </source>
</evidence>
<dbReference type="InterPro" id="IPR027619">
    <property type="entry name" value="C-S_lyase_PatB-like"/>
</dbReference>
<keyword evidence="4" id="KW-0456">Lyase</keyword>
<evidence type="ECO:0000256" key="4">
    <source>
        <dbReference type="ARBA" id="ARBA00023239"/>
    </source>
</evidence>
<protein>
    <recommendedName>
        <fullName evidence="2">cysteine-S-conjugate beta-lyase</fullName>
        <ecNumber evidence="2">4.4.1.13</ecNumber>
    </recommendedName>
</protein>
<keyword evidence="3" id="KW-0663">Pyridoxal phosphate</keyword>
<dbReference type="KEGG" id="sale:EPH95_08740"/>
<evidence type="ECO:0000256" key="2">
    <source>
        <dbReference type="ARBA" id="ARBA00012224"/>
    </source>
</evidence>